<dbReference type="InterPro" id="IPR036179">
    <property type="entry name" value="Ig-like_dom_sf"/>
</dbReference>
<accession>A0A7K6CPM2</accession>
<dbReference type="AlphaFoldDB" id="A0A7K6CPM2"/>
<dbReference type="Proteomes" id="UP000584880">
    <property type="component" value="Unassembled WGS sequence"/>
</dbReference>
<dbReference type="InterPro" id="IPR013783">
    <property type="entry name" value="Ig-like_fold"/>
</dbReference>
<feature type="non-terminal residue" evidence="2">
    <location>
        <position position="1"/>
    </location>
</feature>
<evidence type="ECO:0000313" key="3">
    <source>
        <dbReference type="Proteomes" id="UP000584880"/>
    </source>
</evidence>
<proteinExistence type="predicted"/>
<dbReference type="SUPFAM" id="SSF48726">
    <property type="entry name" value="Immunoglobulin"/>
    <property type="match status" value="1"/>
</dbReference>
<protein>
    <submittedName>
        <fullName evidence="2">TVA4 protein</fullName>
    </submittedName>
</protein>
<feature type="non-terminal residue" evidence="2">
    <location>
        <position position="74"/>
    </location>
</feature>
<name>A0A7K6CPM2_PTIVI</name>
<evidence type="ECO:0000256" key="1">
    <source>
        <dbReference type="SAM" id="MobiDB-lite"/>
    </source>
</evidence>
<feature type="region of interest" description="Disordered" evidence="1">
    <location>
        <begin position="1"/>
        <end position="20"/>
    </location>
</feature>
<gene>
    <name evidence="2" type="primary">Trav4</name>
    <name evidence="2" type="ORF">PTIVIO_R11979</name>
</gene>
<dbReference type="Gene3D" id="2.60.40.10">
    <property type="entry name" value="Immunoglobulins"/>
    <property type="match status" value="1"/>
</dbReference>
<comment type="caution">
    <text evidence="2">The sequence shown here is derived from an EMBL/GenBank/DDBJ whole genome shotgun (WGS) entry which is preliminary data.</text>
</comment>
<keyword evidence="3" id="KW-1185">Reference proteome</keyword>
<reference evidence="2 3" key="1">
    <citation type="submission" date="2019-09" db="EMBL/GenBank/DDBJ databases">
        <title>Bird 10,000 Genomes (B10K) Project - Family phase.</title>
        <authorList>
            <person name="Zhang G."/>
        </authorList>
    </citation>
    <scope>NUCLEOTIDE SEQUENCE [LARGE SCALE GENOMIC DNA]</scope>
    <source>
        <strain evidence="2">B10K-DU-012-10</strain>
        <tissue evidence="2">Blood</tissue>
    </source>
</reference>
<dbReference type="EMBL" id="VZRJ01015005">
    <property type="protein sequence ID" value="NWV15860.1"/>
    <property type="molecule type" value="Genomic_DNA"/>
</dbReference>
<evidence type="ECO:0000313" key="2">
    <source>
        <dbReference type="EMBL" id="NWV15860.1"/>
    </source>
</evidence>
<organism evidence="2 3">
    <name type="scientific">Ptilonorhynchus violaceus</name>
    <name type="common">Satin bowerbird</name>
    <name type="synonym">Pyrrhocorax violaceus</name>
    <dbReference type="NCBI Taxonomy" id="28724"/>
    <lineage>
        <taxon>Eukaryota</taxon>
        <taxon>Metazoa</taxon>
        <taxon>Chordata</taxon>
        <taxon>Craniata</taxon>
        <taxon>Vertebrata</taxon>
        <taxon>Euteleostomi</taxon>
        <taxon>Archelosauria</taxon>
        <taxon>Archosauria</taxon>
        <taxon>Dinosauria</taxon>
        <taxon>Saurischia</taxon>
        <taxon>Theropoda</taxon>
        <taxon>Coelurosauria</taxon>
        <taxon>Aves</taxon>
        <taxon>Neognathae</taxon>
        <taxon>Neoaves</taxon>
        <taxon>Telluraves</taxon>
        <taxon>Australaves</taxon>
        <taxon>Passeriformes</taxon>
        <taxon>Ptilonorhynchidae</taxon>
        <taxon>Ptilonorhynchus</taxon>
    </lineage>
</organism>
<sequence>FSPTGAAARAQVQQEPSAQTTEGIAINISCSHPKIQSRDFVVWYRQLPGSGPELLVSAHKGSKELSEPEGQLSV</sequence>
<feature type="compositionally biased region" description="Polar residues" evidence="1">
    <location>
        <begin position="11"/>
        <end position="20"/>
    </location>
</feature>